<evidence type="ECO:0008006" key="3">
    <source>
        <dbReference type="Google" id="ProtNLM"/>
    </source>
</evidence>
<dbReference type="GO" id="GO:0004620">
    <property type="term" value="F:phospholipase activity"/>
    <property type="evidence" value="ECO:0007669"/>
    <property type="project" value="InterPro"/>
</dbReference>
<organism evidence="1 2">
    <name type="scientific">Spizellomyces punctatus (strain DAOM BR117)</name>
    <dbReference type="NCBI Taxonomy" id="645134"/>
    <lineage>
        <taxon>Eukaryota</taxon>
        <taxon>Fungi</taxon>
        <taxon>Fungi incertae sedis</taxon>
        <taxon>Chytridiomycota</taxon>
        <taxon>Chytridiomycota incertae sedis</taxon>
        <taxon>Chytridiomycetes</taxon>
        <taxon>Spizellomycetales</taxon>
        <taxon>Spizellomycetaceae</taxon>
        <taxon>Spizellomyces</taxon>
    </lineage>
</organism>
<evidence type="ECO:0000313" key="2">
    <source>
        <dbReference type="Proteomes" id="UP000053201"/>
    </source>
</evidence>
<dbReference type="InterPro" id="IPR038885">
    <property type="entry name" value="PLB1"/>
</dbReference>
<name>A0A0L0H933_SPIPD</name>
<dbReference type="PANTHER" id="PTHR21325">
    <property type="entry name" value="PHOSPHOLIPASE B, PLB1"/>
    <property type="match status" value="1"/>
</dbReference>
<protein>
    <recommendedName>
        <fullName evidence="3">SGNH hydrolase-type esterase domain-containing protein</fullName>
    </recommendedName>
</protein>
<dbReference type="Pfam" id="PF00657">
    <property type="entry name" value="Lipase_GDSL"/>
    <property type="match status" value="1"/>
</dbReference>
<evidence type="ECO:0000313" key="1">
    <source>
        <dbReference type="EMBL" id="KNC97449.1"/>
    </source>
</evidence>
<accession>A0A0L0H933</accession>
<dbReference type="GeneID" id="27690590"/>
<dbReference type="Gene3D" id="3.40.50.1110">
    <property type="entry name" value="SGNH hydrolase"/>
    <property type="match status" value="1"/>
</dbReference>
<dbReference type="OMA" id="WGVSASI"/>
<dbReference type="InterPro" id="IPR036514">
    <property type="entry name" value="SGNH_hydro_sf"/>
</dbReference>
<dbReference type="InParanoid" id="A0A0L0H933"/>
<dbReference type="RefSeq" id="XP_016605489.1">
    <property type="nucleotide sequence ID" value="XM_016755534.1"/>
</dbReference>
<keyword evidence="2" id="KW-1185">Reference proteome</keyword>
<dbReference type="InterPro" id="IPR001087">
    <property type="entry name" value="GDSL"/>
</dbReference>
<dbReference type="eggNOG" id="KOG3670">
    <property type="taxonomic scope" value="Eukaryota"/>
</dbReference>
<sequence length="317" mass="35181">MTLGDSIGAALFSKGWGNGAPSLMENRGWSYASGGGPNVSSLVNFFKVFSPSVRGESNGNNIIRPCYGPLCLDPELTYKKDFGYNLALSGALVTNLAAEVEVLTDIVRTDPDVNLQNDWKFLTVLIGANDQCLSCANLLPTRKYEEEIRKTIETLRKNFPRTIVHFSTIFKVSGLYQYNRDREYCRKLRGFGGIVECPCAFAGGDTRIGGYMRSLMDKAADAWNGKLHRIAKDYSGKYEDFAVVVDPGSGGIPVDKFGQDYISSIDCFHPSSKAHAIFARASWNNLFLPAEQKARAFELDESMMLYCPTEEDRIQVH</sequence>
<dbReference type="Proteomes" id="UP000053201">
    <property type="component" value="Unassembled WGS sequence"/>
</dbReference>
<dbReference type="GO" id="GO:0006644">
    <property type="term" value="P:phospholipid metabolic process"/>
    <property type="evidence" value="ECO:0007669"/>
    <property type="project" value="TreeGrafter"/>
</dbReference>
<reference evidence="1 2" key="1">
    <citation type="submission" date="2009-08" db="EMBL/GenBank/DDBJ databases">
        <title>The Genome Sequence of Spizellomyces punctatus strain DAOM BR117.</title>
        <authorList>
            <consortium name="The Broad Institute Genome Sequencing Platform"/>
            <person name="Russ C."/>
            <person name="Cuomo C."/>
            <person name="Shea T."/>
            <person name="Young S.K."/>
            <person name="Zeng Q."/>
            <person name="Koehrsen M."/>
            <person name="Haas B."/>
            <person name="Borodovsky M."/>
            <person name="Guigo R."/>
            <person name="Alvarado L."/>
            <person name="Berlin A."/>
            <person name="Bochicchio J."/>
            <person name="Borenstein D."/>
            <person name="Chapman S."/>
            <person name="Chen Z."/>
            <person name="Engels R."/>
            <person name="Freedman E."/>
            <person name="Gellesch M."/>
            <person name="Goldberg J."/>
            <person name="Griggs A."/>
            <person name="Gujja S."/>
            <person name="Heiman D."/>
            <person name="Hepburn T."/>
            <person name="Howarth C."/>
            <person name="Jen D."/>
            <person name="Larson L."/>
            <person name="Lewis B."/>
            <person name="Mehta T."/>
            <person name="Park D."/>
            <person name="Pearson M."/>
            <person name="Roberts A."/>
            <person name="Saif S."/>
            <person name="Shenoy N."/>
            <person name="Sisk P."/>
            <person name="Stolte C."/>
            <person name="Sykes S."/>
            <person name="Thomson T."/>
            <person name="Walk T."/>
            <person name="White J."/>
            <person name="Yandava C."/>
            <person name="Burger G."/>
            <person name="Gray M.W."/>
            <person name="Holland P.W.H."/>
            <person name="King N."/>
            <person name="Lang F.B.F."/>
            <person name="Roger A.J."/>
            <person name="Ruiz-Trillo I."/>
            <person name="Lander E."/>
            <person name="Nusbaum C."/>
        </authorList>
    </citation>
    <scope>NUCLEOTIDE SEQUENCE [LARGE SCALE GENOMIC DNA]</scope>
    <source>
        <strain evidence="1 2">DAOM BR117</strain>
    </source>
</reference>
<dbReference type="AlphaFoldDB" id="A0A0L0H933"/>
<dbReference type="STRING" id="645134.A0A0L0H933"/>
<proteinExistence type="predicted"/>
<dbReference type="PANTHER" id="PTHR21325:SF31">
    <property type="entry name" value="GH22081P-RELATED"/>
    <property type="match status" value="1"/>
</dbReference>
<dbReference type="OrthoDB" id="10265800at2759"/>
<dbReference type="SUPFAM" id="SSF52266">
    <property type="entry name" value="SGNH hydrolase"/>
    <property type="match status" value="1"/>
</dbReference>
<gene>
    <name evidence="1" type="ORF">SPPG_07370</name>
</gene>
<dbReference type="VEuPathDB" id="FungiDB:SPPG_07370"/>
<dbReference type="EMBL" id="KQ257464">
    <property type="protein sequence ID" value="KNC97449.1"/>
    <property type="molecule type" value="Genomic_DNA"/>
</dbReference>